<evidence type="ECO:0000259" key="1">
    <source>
        <dbReference type="Pfam" id="PF17921"/>
    </source>
</evidence>
<name>A0A183TGL3_SCHSO</name>
<dbReference type="AlphaFoldDB" id="A0A183TGL3"/>
<accession>A0A183TGL3</accession>
<dbReference type="Gene3D" id="1.10.340.70">
    <property type="match status" value="1"/>
</dbReference>
<keyword evidence="3" id="KW-1185">Reference proteome</keyword>
<dbReference type="PANTHER" id="PTHR37984:SF5">
    <property type="entry name" value="PROTEIN NYNRIN-LIKE"/>
    <property type="match status" value="1"/>
</dbReference>
<organism evidence="4">
    <name type="scientific">Schistocephalus solidus</name>
    <name type="common">Tapeworm</name>
    <dbReference type="NCBI Taxonomy" id="70667"/>
    <lineage>
        <taxon>Eukaryota</taxon>
        <taxon>Metazoa</taxon>
        <taxon>Spiralia</taxon>
        <taxon>Lophotrochozoa</taxon>
        <taxon>Platyhelminthes</taxon>
        <taxon>Cestoda</taxon>
        <taxon>Eucestoda</taxon>
        <taxon>Diphyllobothriidea</taxon>
        <taxon>Diphyllobothriidae</taxon>
        <taxon>Schistocephalus</taxon>
    </lineage>
</organism>
<dbReference type="STRING" id="70667.A0A183TGL3"/>
<dbReference type="InterPro" id="IPR050951">
    <property type="entry name" value="Retrovirus_Pol_polyprotein"/>
</dbReference>
<evidence type="ECO:0000313" key="3">
    <source>
        <dbReference type="Proteomes" id="UP000275846"/>
    </source>
</evidence>
<proteinExistence type="predicted"/>
<reference evidence="4" key="1">
    <citation type="submission" date="2016-06" db="UniProtKB">
        <authorList>
            <consortium name="WormBaseParasite"/>
        </authorList>
    </citation>
    <scope>IDENTIFICATION</scope>
</reference>
<dbReference type="Proteomes" id="UP000275846">
    <property type="component" value="Unassembled WGS sequence"/>
</dbReference>
<evidence type="ECO:0000313" key="2">
    <source>
        <dbReference type="EMBL" id="VDM01997.1"/>
    </source>
</evidence>
<dbReference type="EMBL" id="UYSU01040121">
    <property type="protein sequence ID" value="VDM01997.1"/>
    <property type="molecule type" value="Genomic_DNA"/>
</dbReference>
<evidence type="ECO:0000313" key="4">
    <source>
        <dbReference type="WBParaSite" id="SSLN_0001620201-mRNA-1"/>
    </source>
</evidence>
<dbReference type="InterPro" id="IPR041588">
    <property type="entry name" value="Integrase_H2C2"/>
</dbReference>
<dbReference type="WBParaSite" id="SSLN_0001620201-mRNA-1">
    <property type="protein sequence ID" value="SSLN_0001620201-mRNA-1"/>
    <property type="gene ID" value="SSLN_0001620201"/>
</dbReference>
<dbReference type="Pfam" id="PF17921">
    <property type="entry name" value="Integrase_H2C2"/>
    <property type="match status" value="1"/>
</dbReference>
<gene>
    <name evidence="2" type="ORF">SSLN_LOCUS15611</name>
</gene>
<dbReference type="PANTHER" id="PTHR37984">
    <property type="entry name" value="PROTEIN CBG26694"/>
    <property type="match status" value="1"/>
</dbReference>
<reference evidence="2 3" key="2">
    <citation type="submission" date="2018-11" db="EMBL/GenBank/DDBJ databases">
        <authorList>
            <consortium name="Pathogen Informatics"/>
        </authorList>
    </citation>
    <scope>NUCLEOTIDE SEQUENCE [LARGE SCALE GENOMIC DNA]</scope>
    <source>
        <strain evidence="2 3">NST_G2</strain>
    </source>
</reference>
<sequence length="223" mass="25442">MDRLARWQEFLQDFDFDCPFRPRHMHGNADALSRLPQNDDLKTDTTTAIINASTTSEPTRHICSINRSSNPDTAIIYRRLTEGLPKPTERDMKGTRLRAQLLRHQLPYLTLQNDIMFLRDPSSYHLRPIVPGCLIETVLNDLHNQLGHCGQRRTVQATCNRFWWPQLRSSTHLFCQSCPTYASFKSPTPPFCAPLQPMTTGLPGERVGLDIIGPLPISVRGHK</sequence>
<dbReference type="OrthoDB" id="6273767at2759"/>
<feature type="domain" description="Integrase zinc-binding" evidence="1">
    <location>
        <begin position="130"/>
        <end position="186"/>
    </location>
</feature>
<protein>
    <submittedName>
        <fullName evidence="4">Integrase_H2C2 domain-containing protein</fullName>
    </submittedName>
</protein>